<evidence type="ECO:0000313" key="4">
    <source>
        <dbReference type="Proteomes" id="UP000037136"/>
    </source>
</evidence>
<evidence type="ECO:0000313" key="3">
    <source>
        <dbReference type="EMBL" id="PFH61603.1"/>
    </source>
</evidence>
<feature type="domain" description="Rhamnogalacturonase A/B/Epimerase-like pectate lyase" evidence="2">
    <location>
        <begin position="56"/>
        <end position="209"/>
    </location>
</feature>
<reference evidence="3 4" key="1">
    <citation type="journal article" date="2015" name="BMC Genomics">
        <title>Gene expression during zombie ant biting behavior reflects the complexity underlying fungal parasitic behavioral manipulation.</title>
        <authorList>
            <person name="de Bekker C."/>
            <person name="Ohm R.A."/>
            <person name="Loreto R.G."/>
            <person name="Sebastian A."/>
            <person name="Albert I."/>
            <person name="Merrow M."/>
            <person name="Brachmann A."/>
            <person name="Hughes D.P."/>
        </authorList>
    </citation>
    <scope>NUCLEOTIDE SEQUENCE [LARGE SCALE GENOMIC DNA]</scope>
    <source>
        <strain evidence="3 4">SC16a</strain>
    </source>
</reference>
<gene>
    <name evidence="3" type="ORF">XA68_16864</name>
</gene>
<dbReference type="InterPro" id="IPR011050">
    <property type="entry name" value="Pectin_lyase_fold/virulence"/>
</dbReference>
<proteinExistence type="predicted"/>
<dbReference type="Gene3D" id="2.160.20.10">
    <property type="entry name" value="Single-stranded right-handed beta-helix, Pectin lyase-like"/>
    <property type="match status" value="1"/>
</dbReference>
<dbReference type="GO" id="GO:0004650">
    <property type="term" value="F:polygalacturonase activity"/>
    <property type="evidence" value="ECO:0007669"/>
    <property type="project" value="InterPro"/>
</dbReference>
<dbReference type="Proteomes" id="UP000037136">
    <property type="component" value="Unassembled WGS sequence"/>
</dbReference>
<dbReference type="Pfam" id="PF12708">
    <property type="entry name" value="Pect-lyase_RHGA_epim"/>
    <property type="match status" value="1"/>
</dbReference>
<evidence type="ECO:0000259" key="2">
    <source>
        <dbReference type="Pfam" id="PF12708"/>
    </source>
</evidence>
<dbReference type="EMBL" id="LAZP02000063">
    <property type="protein sequence ID" value="PFH61603.1"/>
    <property type="molecule type" value="Genomic_DNA"/>
</dbReference>
<name>A0A2A9PL38_OPHUN</name>
<organism evidence="3 4">
    <name type="scientific">Ophiocordyceps unilateralis</name>
    <name type="common">Zombie-ant fungus</name>
    <name type="synonym">Torrubia unilateralis</name>
    <dbReference type="NCBI Taxonomy" id="268505"/>
    <lineage>
        <taxon>Eukaryota</taxon>
        <taxon>Fungi</taxon>
        <taxon>Dikarya</taxon>
        <taxon>Ascomycota</taxon>
        <taxon>Pezizomycotina</taxon>
        <taxon>Sordariomycetes</taxon>
        <taxon>Hypocreomycetidae</taxon>
        <taxon>Hypocreales</taxon>
        <taxon>Ophiocordycipitaceae</taxon>
        <taxon>Ophiocordyceps</taxon>
    </lineage>
</organism>
<protein>
    <recommendedName>
        <fullName evidence="2">Rhamnogalacturonase A/B/Epimerase-like pectate lyase domain-containing protein</fullName>
    </recommendedName>
</protein>
<dbReference type="STRING" id="268505.A0A2A9PL38"/>
<dbReference type="InterPro" id="IPR024535">
    <property type="entry name" value="RHGA/B-epi-like_pectate_lyase"/>
</dbReference>
<sequence length="225" mass="24905">MALSILLTVFTLALGLVSPVQATVYRRQNSSCGWWMSRIEHRGSAPFAEDAEYRVFRNVLDFNATGDGKTDDTEAINKAISFGGRCSAGCPSSTTTPALVYFPPGVYRVSDSIIQDYYTQFVGDAQAPPTIKADKGFRGTFVIDANPYQPGGVLAWNPTDNFYRHIRNLIVDLTEVEGKTIHGIHWPVAQATSIQNVVFNMAPYKDDNTIQQVRHGRRKSAVHFA</sequence>
<dbReference type="InterPro" id="IPR012334">
    <property type="entry name" value="Pectin_lyas_fold"/>
</dbReference>
<keyword evidence="1" id="KW-0732">Signal</keyword>
<dbReference type="OrthoDB" id="5153416at2759"/>
<dbReference type="SUPFAM" id="SSF51126">
    <property type="entry name" value="Pectin lyase-like"/>
    <property type="match status" value="1"/>
</dbReference>
<dbReference type="PANTHER" id="PTHR33928">
    <property type="entry name" value="POLYGALACTURONASE QRT3"/>
    <property type="match status" value="1"/>
</dbReference>
<dbReference type="AlphaFoldDB" id="A0A2A9PL38"/>
<keyword evidence="4" id="KW-1185">Reference proteome</keyword>
<evidence type="ECO:0000256" key="1">
    <source>
        <dbReference type="SAM" id="SignalP"/>
    </source>
</evidence>
<comment type="caution">
    <text evidence="3">The sequence shown here is derived from an EMBL/GenBank/DDBJ whole genome shotgun (WGS) entry which is preliminary data.</text>
</comment>
<feature type="signal peptide" evidence="1">
    <location>
        <begin position="1"/>
        <end position="22"/>
    </location>
</feature>
<accession>A0A2A9PL38</accession>
<feature type="chain" id="PRO_5012066556" description="Rhamnogalacturonase A/B/Epimerase-like pectate lyase domain-containing protein" evidence="1">
    <location>
        <begin position="23"/>
        <end position="225"/>
    </location>
</feature>
<dbReference type="InterPro" id="IPR039279">
    <property type="entry name" value="QRT3-like"/>
</dbReference>
<reference evidence="3 4" key="2">
    <citation type="journal article" date="2017" name="Sci. Rep.">
        <title>Ant-infecting Ophiocordyceps genomes reveal a high diversity of potential behavioral manipulation genes and a possible major role for enterotoxins.</title>
        <authorList>
            <person name="de Bekker C."/>
            <person name="Ohm R.A."/>
            <person name="Evans H.C."/>
            <person name="Brachmann A."/>
            <person name="Hughes D.P."/>
        </authorList>
    </citation>
    <scope>NUCLEOTIDE SEQUENCE [LARGE SCALE GENOMIC DNA]</scope>
    <source>
        <strain evidence="3 4">SC16a</strain>
    </source>
</reference>
<dbReference type="PANTHER" id="PTHR33928:SF2">
    <property type="entry name" value="PECTATE LYASE SUPERFAMILY PROTEIN DOMAIN-CONTAINING PROTEIN-RELATED"/>
    <property type="match status" value="1"/>
</dbReference>